<sequence length="265" mass="27838">MSTLSTSDYSTNEMMTVAAARRLKNGAVCFVGIGLPSKAANLARLTSSPDVVLIYESGPIGAKPSVLPLSIGDGELAETADTVVPTGEIFRYWLQGGRIDVGFLGAAQVDRYGNINTTVIGDYRQPKVRLPGAGGAPEIAGSAKEVLIILKQSHRTFVDKLAFVTSVGHGEGGDHRRQLGLPGKGPVAIITDLCIMEPEAGTNEFIVTALHPGVTREQVIEATGWPIRFAPVVAETPAPDETELSALRALEARTAAAHGQQGGEE</sequence>
<dbReference type="Gene3D" id="3.40.1080.10">
    <property type="entry name" value="Glutaconate Coenzyme A-transferase"/>
    <property type="match status" value="1"/>
</dbReference>
<dbReference type="Proteomes" id="UP000198706">
    <property type="component" value="Unassembled WGS sequence"/>
</dbReference>
<dbReference type="SUPFAM" id="SSF100950">
    <property type="entry name" value="NagB/RpiA/CoA transferase-like"/>
    <property type="match status" value="1"/>
</dbReference>
<evidence type="ECO:0000313" key="4">
    <source>
        <dbReference type="EMBL" id="SDK78607.1"/>
    </source>
</evidence>
<dbReference type="InterPro" id="IPR037171">
    <property type="entry name" value="NagB/RpiA_transferase-like"/>
</dbReference>
<evidence type="ECO:0000256" key="2">
    <source>
        <dbReference type="ARBA" id="ARBA00005114"/>
    </source>
</evidence>
<dbReference type="SMART" id="SM00882">
    <property type="entry name" value="CoA_trans"/>
    <property type="match status" value="1"/>
</dbReference>
<dbReference type="GO" id="GO:0042952">
    <property type="term" value="P:beta-ketoadipate pathway"/>
    <property type="evidence" value="ECO:0007669"/>
    <property type="project" value="UniProtKB-UniPathway"/>
</dbReference>
<dbReference type="PANTHER" id="PTHR43293">
    <property type="entry name" value="ACETATE COA-TRANSFERASE YDIF"/>
    <property type="match status" value="1"/>
</dbReference>
<dbReference type="AlphaFoldDB" id="A0A1G9EQW7"/>
<comment type="catalytic activity">
    <reaction evidence="1">
        <text>3-oxoadipate + succinyl-CoA = 3-oxoadipyl-CoA + succinate</text>
        <dbReference type="Rhea" id="RHEA:12048"/>
        <dbReference type="ChEBI" id="CHEBI:15775"/>
        <dbReference type="ChEBI" id="CHEBI:30031"/>
        <dbReference type="ChEBI" id="CHEBI:57292"/>
        <dbReference type="ChEBI" id="CHEBI:57348"/>
        <dbReference type="EC" id="2.8.3.6"/>
    </reaction>
</comment>
<protein>
    <recommendedName>
        <fullName evidence="3">3-oxoadipate CoA-transferase</fullName>
        <ecNumber evidence="3">2.8.3.6</ecNumber>
    </recommendedName>
</protein>
<dbReference type="EC" id="2.8.3.6" evidence="3"/>
<proteinExistence type="predicted"/>
<dbReference type="STRING" id="137658.SAMN05216186_110153"/>
<accession>A0A1G9EQW7</accession>
<comment type="pathway">
    <text evidence="2">Aromatic compound metabolism; beta-ketoadipate pathway; acetyl-CoA and succinyl-CoA from 3-oxoadipate: step 1/2.</text>
</comment>
<organism evidence="4 5">
    <name type="scientific">Pseudomonas indica</name>
    <dbReference type="NCBI Taxonomy" id="137658"/>
    <lineage>
        <taxon>Bacteria</taxon>
        <taxon>Pseudomonadati</taxon>
        <taxon>Pseudomonadota</taxon>
        <taxon>Gammaproteobacteria</taxon>
        <taxon>Pseudomonadales</taxon>
        <taxon>Pseudomonadaceae</taxon>
        <taxon>Pseudomonas</taxon>
    </lineage>
</organism>
<gene>
    <name evidence="4" type="ORF">SAMN05216186_110153</name>
</gene>
<dbReference type="InterPro" id="IPR004165">
    <property type="entry name" value="CoA_trans_fam_I"/>
</dbReference>
<reference evidence="4 5" key="1">
    <citation type="submission" date="2016-10" db="EMBL/GenBank/DDBJ databases">
        <authorList>
            <person name="de Groot N.N."/>
        </authorList>
    </citation>
    <scope>NUCLEOTIDE SEQUENCE [LARGE SCALE GENOMIC DNA]</scope>
    <source>
        <strain evidence="4 5">JCM 21544</strain>
    </source>
</reference>
<dbReference type="EMBL" id="FNFD01000010">
    <property type="protein sequence ID" value="SDK78607.1"/>
    <property type="molecule type" value="Genomic_DNA"/>
</dbReference>
<dbReference type="OrthoDB" id="9813111at2"/>
<dbReference type="UniPathway" id="UPA00157">
    <property type="reaction ID" value="UER00262"/>
</dbReference>
<dbReference type="GO" id="GO:0047569">
    <property type="term" value="F:3-oxoadipate CoA-transferase activity"/>
    <property type="evidence" value="ECO:0007669"/>
    <property type="project" value="UniProtKB-EC"/>
</dbReference>
<dbReference type="PANTHER" id="PTHR43293:SF3">
    <property type="entry name" value="CHOLESTEROL RING-CLEAVING HYDROLASE IPDB SUBUNIT"/>
    <property type="match status" value="1"/>
</dbReference>
<keyword evidence="5" id="KW-1185">Reference proteome</keyword>
<evidence type="ECO:0000256" key="1">
    <source>
        <dbReference type="ARBA" id="ARBA00001447"/>
    </source>
</evidence>
<dbReference type="RefSeq" id="WP_084337753.1">
    <property type="nucleotide sequence ID" value="NZ_FNFD01000010.1"/>
</dbReference>
<name>A0A1G9EQW7_9PSED</name>
<evidence type="ECO:0000256" key="3">
    <source>
        <dbReference type="ARBA" id="ARBA00012492"/>
    </source>
</evidence>
<evidence type="ECO:0000313" key="5">
    <source>
        <dbReference type="Proteomes" id="UP000198706"/>
    </source>
</evidence>
<dbReference type="Pfam" id="PF01144">
    <property type="entry name" value="CoA_trans"/>
    <property type="match status" value="1"/>
</dbReference>
<keyword evidence="4" id="KW-0808">Transferase</keyword>